<evidence type="ECO:0000256" key="1">
    <source>
        <dbReference type="SAM" id="MobiDB-lite"/>
    </source>
</evidence>
<dbReference type="EMBL" id="FMSP01000001">
    <property type="protein sequence ID" value="SCV67176.1"/>
    <property type="molecule type" value="Genomic_DNA"/>
</dbReference>
<dbReference type="Proteomes" id="UP000198372">
    <property type="component" value="Unassembled WGS sequence"/>
</dbReference>
<feature type="region of interest" description="Disordered" evidence="1">
    <location>
        <begin position="55"/>
        <end position="132"/>
    </location>
</feature>
<accession>A0A238F7W9</accession>
<feature type="compositionally biased region" description="Low complexity" evidence="1">
    <location>
        <begin position="84"/>
        <end position="98"/>
    </location>
</feature>
<proteinExistence type="predicted"/>
<keyword evidence="3" id="KW-1185">Reference proteome</keyword>
<sequence>MHPYYFLCLNTPETCKRHRCRPFDLKKHIYSVTIDAPPRLRGFFLPSYPPRIQDVLHASPPLPAERPKNPEAVDSSAAKDAPKAVPKSSVLPPASSAVSHDKSGQKTPLNSSHAHKRFDRNWFTPHKARGLR</sequence>
<protein>
    <submittedName>
        <fullName evidence="2">BQ2448_5822 protein</fullName>
    </submittedName>
</protein>
<name>A0A238F7W9_9BASI</name>
<evidence type="ECO:0000313" key="2">
    <source>
        <dbReference type="EMBL" id="SCV67176.1"/>
    </source>
</evidence>
<reference evidence="3" key="1">
    <citation type="submission" date="2016-09" db="EMBL/GenBank/DDBJ databases">
        <authorList>
            <person name="Jeantristanb JTB J.-T."/>
            <person name="Ricardo R."/>
        </authorList>
    </citation>
    <scope>NUCLEOTIDE SEQUENCE [LARGE SCALE GENOMIC DNA]</scope>
</reference>
<evidence type="ECO:0000313" key="3">
    <source>
        <dbReference type="Proteomes" id="UP000198372"/>
    </source>
</evidence>
<gene>
    <name evidence="2" type="ORF">BQ2448_5822</name>
</gene>
<organism evidence="2 3">
    <name type="scientific">Microbotryum intermedium</name>
    <dbReference type="NCBI Taxonomy" id="269621"/>
    <lineage>
        <taxon>Eukaryota</taxon>
        <taxon>Fungi</taxon>
        <taxon>Dikarya</taxon>
        <taxon>Basidiomycota</taxon>
        <taxon>Pucciniomycotina</taxon>
        <taxon>Microbotryomycetes</taxon>
        <taxon>Microbotryales</taxon>
        <taxon>Microbotryaceae</taxon>
        <taxon>Microbotryum</taxon>
    </lineage>
</organism>
<dbReference type="AlphaFoldDB" id="A0A238F7W9"/>